<reference evidence="10" key="1">
    <citation type="journal article" date="2019" name="Int. J. Syst. Evol. Microbiol.">
        <title>The Global Catalogue of Microorganisms (GCM) 10K type strain sequencing project: providing services to taxonomists for standard genome sequencing and annotation.</title>
        <authorList>
            <consortium name="The Broad Institute Genomics Platform"/>
            <consortium name="The Broad Institute Genome Sequencing Center for Infectious Disease"/>
            <person name="Wu L."/>
            <person name="Ma J."/>
        </authorList>
    </citation>
    <scope>NUCLEOTIDE SEQUENCE [LARGE SCALE GENOMIC DNA]</scope>
    <source>
        <strain evidence="10">CCUG 53270</strain>
    </source>
</reference>
<evidence type="ECO:0000256" key="1">
    <source>
        <dbReference type="ARBA" id="ARBA00004651"/>
    </source>
</evidence>
<feature type="transmembrane region" description="Helical" evidence="7">
    <location>
        <begin position="183"/>
        <end position="202"/>
    </location>
</feature>
<evidence type="ECO:0000259" key="8">
    <source>
        <dbReference type="Pfam" id="PF00892"/>
    </source>
</evidence>
<dbReference type="PANTHER" id="PTHR32322">
    <property type="entry name" value="INNER MEMBRANE TRANSPORTER"/>
    <property type="match status" value="1"/>
</dbReference>
<evidence type="ECO:0000256" key="4">
    <source>
        <dbReference type="ARBA" id="ARBA00022692"/>
    </source>
</evidence>
<keyword evidence="5 7" id="KW-1133">Transmembrane helix</keyword>
<feature type="transmembrane region" description="Helical" evidence="7">
    <location>
        <begin position="96"/>
        <end position="118"/>
    </location>
</feature>
<evidence type="ECO:0000256" key="2">
    <source>
        <dbReference type="ARBA" id="ARBA00007362"/>
    </source>
</evidence>
<comment type="similarity">
    <text evidence="2">Belongs to the EamA transporter family.</text>
</comment>
<name>A0ABW3UHH6_9BACL</name>
<proteinExistence type="inferred from homology"/>
<keyword evidence="4 7" id="KW-0812">Transmembrane</keyword>
<evidence type="ECO:0000313" key="10">
    <source>
        <dbReference type="Proteomes" id="UP001597180"/>
    </source>
</evidence>
<evidence type="ECO:0000256" key="7">
    <source>
        <dbReference type="SAM" id="Phobius"/>
    </source>
</evidence>
<evidence type="ECO:0000256" key="3">
    <source>
        <dbReference type="ARBA" id="ARBA00022475"/>
    </source>
</evidence>
<keyword evidence="10" id="KW-1185">Reference proteome</keyword>
<gene>
    <name evidence="9" type="ORF">ACFQ4B_06575</name>
</gene>
<feature type="transmembrane region" description="Helical" evidence="7">
    <location>
        <begin position="245"/>
        <end position="264"/>
    </location>
</feature>
<comment type="subcellular location">
    <subcellularLocation>
        <location evidence="1">Cell membrane</location>
        <topology evidence="1">Multi-pass membrane protein</topology>
    </subcellularLocation>
</comment>
<evidence type="ECO:0000313" key="9">
    <source>
        <dbReference type="EMBL" id="MFD1219774.1"/>
    </source>
</evidence>
<keyword evidence="6 7" id="KW-0472">Membrane</keyword>
<dbReference type="Gene3D" id="1.10.3730.20">
    <property type="match status" value="1"/>
</dbReference>
<dbReference type="InterPro" id="IPR037185">
    <property type="entry name" value="EmrE-like"/>
</dbReference>
<dbReference type="InterPro" id="IPR000620">
    <property type="entry name" value="EamA_dom"/>
</dbReference>
<accession>A0ABW3UHH6</accession>
<dbReference type="SUPFAM" id="SSF103481">
    <property type="entry name" value="Multidrug resistance efflux transporter EmrE"/>
    <property type="match status" value="2"/>
</dbReference>
<feature type="domain" description="EamA" evidence="8">
    <location>
        <begin position="153"/>
        <end position="287"/>
    </location>
</feature>
<dbReference type="PANTHER" id="PTHR32322:SF18">
    <property type="entry name" value="S-ADENOSYLMETHIONINE_S-ADENOSYLHOMOCYSTEINE TRANSPORTER"/>
    <property type="match status" value="1"/>
</dbReference>
<feature type="transmembrane region" description="Helical" evidence="7">
    <location>
        <begin position="9"/>
        <end position="29"/>
    </location>
</feature>
<feature type="domain" description="EamA" evidence="8">
    <location>
        <begin position="17"/>
        <end position="141"/>
    </location>
</feature>
<feature type="transmembrane region" description="Helical" evidence="7">
    <location>
        <begin position="214"/>
        <end position="233"/>
    </location>
</feature>
<dbReference type="RefSeq" id="WP_345594657.1">
    <property type="nucleotide sequence ID" value="NZ_BAABJG010000055.1"/>
</dbReference>
<evidence type="ECO:0000256" key="5">
    <source>
        <dbReference type="ARBA" id="ARBA00022989"/>
    </source>
</evidence>
<feature type="transmembrane region" description="Helical" evidence="7">
    <location>
        <begin position="270"/>
        <end position="287"/>
    </location>
</feature>
<keyword evidence="3" id="KW-1003">Cell membrane</keyword>
<feature type="transmembrane region" description="Helical" evidence="7">
    <location>
        <begin position="148"/>
        <end position="171"/>
    </location>
</feature>
<dbReference type="Proteomes" id="UP001597180">
    <property type="component" value="Unassembled WGS sequence"/>
</dbReference>
<organism evidence="9 10">
    <name type="scientific">Paenibacillus vulneris</name>
    <dbReference type="NCBI Taxonomy" id="1133364"/>
    <lineage>
        <taxon>Bacteria</taxon>
        <taxon>Bacillati</taxon>
        <taxon>Bacillota</taxon>
        <taxon>Bacilli</taxon>
        <taxon>Bacillales</taxon>
        <taxon>Paenibacillaceae</taxon>
        <taxon>Paenibacillus</taxon>
    </lineage>
</organism>
<dbReference type="Pfam" id="PF00892">
    <property type="entry name" value="EamA"/>
    <property type="match status" value="2"/>
</dbReference>
<evidence type="ECO:0000256" key="6">
    <source>
        <dbReference type="ARBA" id="ARBA00023136"/>
    </source>
</evidence>
<sequence length="300" mass="32742">MITNKRSPFPLWIVFTAGIIAISFSSIFVKLSSAPVSVSGMYRLFITNLLMLPMMWKYIPKIKKLSRKDWLLLIGSGAALGLHFLLWMASLKYTSVASSTVLLTLEPIFVLAGAFIVYRERTTTAAVAGICLAVLAAMMIGFKDFTVSGGALLGDLLSLLGTAAVAVHMLLGQKLSKHIPSLLYSFVVFLVAGICFAIYNGFNGYSFIDYSINEYVLFLLLAIVPTVFGHVLFNWALKYVNAASVSSAVLGEPIGATLLAWMILGESINAIQVAAGLLLIFGVWIFIRNNHVRYEPQKAQ</sequence>
<feature type="transmembrane region" description="Helical" evidence="7">
    <location>
        <begin position="71"/>
        <end position="90"/>
    </location>
</feature>
<dbReference type="InterPro" id="IPR050638">
    <property type="entry name" value="AA-Vitamin_Transporters"/>
</dbReference>
<feature type="transmembrane region" description="Helical" evidence="7">
    <location>
        <begin position="125"/>
        <end position="142"/>
    </location>
</feature>
<dbReference type="EMBL" id="JBHTLU010000012">
    <property type="protein sequence ID" value="MFD1219774.1"/>
    <property type="molecule type" value="Genomic_DNA"/>
</dbReference>
<feature type="transmembrane region" description="Helical" evidence="7">
    <location>
        <begin position="41"/>
        <end position="59"/>
    </location>
</feature>
<protein>
    <submittedName>
        <fullName evidence="9">DMT family transporter</fullName>
    </submittedName>
</protein>
<comment type="caution">
    <text evidence="9">The sequence shown here is derived from an EMBL/GenBank/DDBJ whole genome shotgun (WGS) entry which is preliminary data.</text>
</comment>